<keyword evidence="2" id="KW-1185">Reference proteome</keyword>
<accession>A0ABU5HCF1</accession>
<gene>
    <name evidence="1" type="ORF">SYV04_32415</name>
</gene>
<dbReference type="EMBL" id="JAXIVS010000013">
    <property type="protein sequence ID" value="MDY7231138.1"/>
    <property type="molecule type" value="Genomic_DNA"/>
</dbReference>
<dbReference type="Gene3D" id="3.30.530.20">
    <property type="match status" value="1"/>
</dbReference>
<protein>
    <submittedName>
        <fullName evidence="1">SRPBCC family protein</fullName>
    </submittedName>
</protein>
<dbReference type="SUPFAM" id="SSF55961">
    <property type="entry name" value="Bet v1-like"/>
    <property type="match status" value="1"/>
</dbReference>
<name>A0ABU5HCF1_9BACT</name>
<sequence>MPIHLSLQQEINAPPERVFATLTDLDAASKWMTNFVGIEKLTPDKVGVGMKWRETRKMYGQKASELFEVTGYEPNKTVELYVDGTQGSSRRGYYRFRYQLEPRDGKTALTMTGEIGGLSKVMEFFGRLMVGSFKKAMTKDLEAMTRYIEGTRAS</sequence>
<proteinExistence type="predicted"/>
<dbReference type="InterPro" id="IPR019587">
    <property type="entry name" value="Polyketide_cyclase/dehydratase"/>
</dbReference>
<dbReference type="Pfam" id="PF10604">
    <property type="entry name" value="Polyketide_cyc2"/>
    <property type="match status" value="1"/>
</dbReference>
<organism evidence="1 2">
    <name type="scientific">Hyalangium rubrum</name>
    <dbReference type="NCBI Taxonomy" id="3103134"/>
    <lineage>
        <taxon>Bacteria</taxon>
        <taxon>Pseudomonadati</taxon>
        <taxon>Myxococcota</taxon>
        <taxon>Myxococcia</taxon>
        <taxon>Myxococcales</taxon>
        <taxon>Cystobacterineae</taxon>
        <taxon>Archangiaceae</taxon>
        <taxon>Hyalangium</taxon>
    </lineage>
</organism>
<reference evidence="1 2" key="1">
    <citation type="submission" date="2023-12" db="EMBL/GenBank/DDBJ databases">
        <title>the genome sequence of Hyalangium sp. s54d21.</title>
        <authorList>
            <person name="Zhang X."/>
        </authorList>
    </citation>
    <scope>NUCLEOTIDE SEQUENCE [LARGE SCALE GENOMIC DNA]</scope>
    <source>
        <strain evidence="2">s54d21</strain>
    </source>
</reference>
<dbReference type="InterPro" id="IPR023393">
    <property type="entry name" value="START-like_dom_sf"/>
</dbReference>
<dbReference type="RefSeq" id="WP_321549846.1">
    <property type="nucleotide sequence ID" value="NZ_JAXIVS010000013.1"/>
</dbReference>
<evidence type="ECO:0000313" key="1">
    <source>
        <dbReference type="EMBL" id="MDY7231138.1"/>
    </source>
</evidence>
<dbReference type="Proteomes" id="UP001291309">
    <property type="component" value="Unassembled WGS sequence"/>
</dbReference>
<comment type="caution">
    <text evidence="1">The sequence shown here is derived from an EMBL/GenBank/DDBJ whole genome shotgun (WGS) entry which is preliminary data.</text>
</comment>
<evidence type="ECO:0000313" key="2">
    <source>
        <dbReference type="Proteomes" id="UP001291309"/>
    </source>
</evidence>